<name>A0A7Y0E2X0_9PROT</name>
<accession>A0A7Y0E2X0</accession>
<evidence type="ECO:0000313" key="1">
    <source>
        <dbReference type="EMBL" id="NMM46229.1"/>
    </source>
</evidence>
<proteinExistence type="predicted"/>
<comment type="caution">
    <text evidence="1">The sequence shown here is derived from an EMBL/GenBank/DDBJ whole genome shotgun (WGS) entry which is preliminary data.</text>
</comment>
<organism evidence="1 2">
    <name type="scientific">Pacificispira spongiicola</name>
    <dbReference type="NCBI Taxonomy" id="2729598"/>
    <lineage>
        <taxon>Bacteria</taxon>
        <taxon>Pseudomonadati</taxon>
        <taxon>Pseudomonadota</taxon>
        <taxon>Alphaproteobacteria</taxon>
        <taxon>Rhodospirillales</taxon>
        <taxon>Rhodospirillaceae</taxon>
        <taxon>Pacificispira</taxon>
    </lineage>
</organism>
<sequence>MAAHYRSFQDRGVYVGFLGRTVEMVRCRTPRDPEMDDFEAIVPNFGGDMGRVSNDLVMPFAAIADWSDLLGRDKLLYERIEASYHEKEGHLDPITIRDMRLSADLEAGEERDKRIAENEIAIAKSDVQSAFLEILAMFGRKFAERMGEPELRGVSRSVLLSLNEESPKDMLRLVRIIVGAVVAGTSISRDELQGRLDMLSDYASPICSLVTEDKTRSVGFLSRQMQLLEKLRSGVSTYCSIQRPDEIMEAGRLIDFNLTTFIDYAMERANTIKSAVLDSRYYLNDEKYQTLLNLIRQERIKISFALDGWAGHATRWLSCDDDDIAARNAVMLFILRQMPAPPKELDDFVERRFGGENLLSMRGRVVKEMHSWFDDRIDQEIYRRVMQVRTGVDPYAALLEDDDPQVAKAVKKALRASK</sequence>
<keyword evidence="2" id="KW-1185">Reference proteome</keyword>
<reference evidence="1 2" key="1">
    <citation type="submission" date="2020-04" db="EMBL/GenBank/DDBJ databases">
        <title>Rhodospirillaceae bacterium KN72 isolated from deep sea.</title>
        <authorList>
            <person name="Zhang D.-C."/>
        </authorList>
    </citation>
    <scope>NUCLEOTIDE SEQUENCE [LARGE SCALE GENOMIC DNA]</scope>
    <source>
        <strain evidence="1 2">KN72</strain>
    </source>
</reference>
<dbReference type="AlphaFoldDB" id="A0A7Y0E2X0"/>
<gene>
    <name evidence="1" type="ORF">HH303_17190</name>
</gene>
<evidence type="ECO:0000313" key="2">
    <source>
        <dbReference type="Proteomes" id="UP000539372"/>
    </source>
</evidence>
<dbReference type="RefSeq" id="WP_169626601.1">
    <property type="nucleotide sequence ID" value="NZ_JABBNT010000005.1"/>
</dbReference>
<dbReference type="Proteomes" id="UP000539372">
    <property type="component" value="Unassembled WGS sequence"/>
</dbReference>
<dbReference type="EMBL" id="JABBNT010000005">
    <property type="protein sequence ID" value="NMM46229.1"/>
    <property type="molecule type" value="Genomic_DNA"/>
</dbReference>
<protein>
    <submittedName>
        <fullName evidence="1">Uncharacterized protein</fullName>
    </submittedName>
</protein>